<gene>
    <name evidence="1" type="ORF">SAMN02983004_01110</name>
</gene>
<dbReference type="RefSeq" id="WP_091973934.1">
    <property type="nucleotide sequence ID" value="NZ_FMTE01000023.1"/>
</dbReference>
<organism evidence="1 2">
    <name type="scientific">Borreliella japonica</name>
    <name type="common">Borrelia japonica</name>
    <dbReference type="NCBI Taxonomy" id="34095"/>
    <lineage>
        <taxon>Bacteria</taxon>
        <taxon>Pseudomonadati</taxon>
        <taxon>Spirochaetota</taxon>
        <taxon>Spirochaetia</taxon>
        <taxon>Spirochaetales</taxon>
        <taxon>Borreliaceae</taxon>
        <taxon>Borreliella</taxon>
    </lineage>
</organism>
<reference evidence="2" key="1">
    <citation type="submission" date="2016-10" db="EMBL/GenBank/DDBJ databases">
        <authorList>
            <person name="Varghese N."/>
            <person name="Submissions S."/>
        </authorList>
    </citation>
    <scope>NUCLEOTIDE SEQUENCE [LARGE SCALE GENOMIC DNA]</scope>
    <source>
        <strain evidence="2">ATCC 51557</strain>
    </source>
</reference>
<protein>
    <submittedName>
        <fullName evidence="1">Uncharacterized protein</fullName>
    </submittedName>
</protein>
<dbReference type="AlphaFoldDB" id="A0A1G4QH62"/>
<evidence type="ECO:0000313" key="1">
    <source>
        <dbReference type="EMBL" id="SCW43668.1"/>
    </source>
</evidence>
<sequence>MLQRKFFKTTNHENYHNKPYYRLILCITTIEYIDRYSGVGYYNRYYLNSMTNISIKEFISLNKMEIDSTKVQEYIDILEQELQLITNKYKKENDIFKLYYTLNYPLEKCYTIIKDHYE</sequence>
<evidence type="ECO:0000313" key="2">
    <source>
        <dbReference type="Proteomes" id="UP000199262"/>
    </source>
</evidence>
<dbReference type="EMBL" id="FMTE01000023">
    <property type="protein sequence ID" value="SCW43668.1"/>
    <property type="molecule type" value="Genomic_DNA"/>
</dbReference>
<dbReference type="OrthoDB" id="353032at2"/>
<dbReference type="Proteomes" id="UP000199262">
    <property type="component" value="Unassembled WGS sequence"/>
</dbReference>
<keyword evidence="2" id="KW-1185">Reference proteome</keyword>
<accession>A0A1G4QH62</accession>
<name>A0A1G4QH62_BORJA</name>
<proteinExistence type="predicted"/>